<sequence length="140" mass="15938">MAYFAGWELINNEWQFSEPGVGPQHEWMISVAETFLTFITTHDEKNGSTKYFLGANPSIIYDVDPADLPTPNPDNAIEFFATRYPHRRTQITNFFTTYISQPTDTTTTYLNDQQDGPELIIEFCTTLDITPPPPLIEPAD</sequence>
<keyword evidence="2" id="KW-1185">Reference proteome</keyword>
<dbReference type="EMBL" id="FOGQ01000007">
    <property type="protein sequence ID" value="SES06724.1"/>
    <property type="molecule type" value="Genomic_DNA"/>
</dbReference>
<dbReference type="STRING" id="1121357.SAMN05661109_01773"/>
<accession>A0A1H9UC52</accession>
<evidence type="ECO:0000313" key="1">
    <source>
        <dbReference type="EMBL" id="SES06724.1"/>
    </source>
</evidence>
<dbReference type="Proteomes" id="UP000198929">
    <property type="component" value="Unassembled WGS sequence"/>
</dbReference>
<gene>
    <name evidence="1" type="ORF">SAMN05661109_01773</name>
</gene>
<evidence type="ECO:0000313" key="2">
    <source>
        <dbReference type="Proteomes" id="UP000198929"/>
    </source>
</evidence>
<name>A0A1H9UC52_9CORY</name>
<organism evidence="1 2">
    <name type="scientific">Corynebacterium cystitidis DSM 20524</name>
    <dbReference type="NCBI Taxonomy" id="1121357"/>
    <lineage>
        <taxon>Bacteria</taxon>
        <taxon>Bacillati</taxon>
        <taxon>Actinomycetota</taxon>
        <taxon>Actinomycetes</taxon>
        <taxon>Mycobacteriales</taxon>
        <taxon>Corynebacteriaceae</taxon>
        <taxon>Corynebacterium</taxon>
    </lineage>
</organism>
<protein>
    <submittedName>
        <fullName evidence="1">Uncharacterized protein</fullName>
    </submittedName>
</protein>
<dbReference type="RefSeq" id="WP_092259232.1">
    <property type="nucleotide sequence ID" value="NZ_CP047199.1"/>
</dbReference>
<reference evidence="2" key="1">
    <citation type="submission" date="2016-10" db="EMBL/GenBank/DDBJ databases">
        <authorList>
            <person name="Varghese N."/>
            <person name="Submissions S."/>
        </authorList>
    </citation>
    <scope>NUCLEOTIDE SEQUENCE [LARGE SCALE GENOMIC DNA]</scope>
    <source>
        <strain evidence="2">DSM 20524</strain>
    </source>
</reference>
<dbReference type="AlphaFoldDB" id="A0A1H9UC52"/>
<proteinExistence type="predicted"/>